<feature type="compositionally biased region" description="Basic residues" evidence="1">
    <location>
        <begin position="34"/>
        <end position="43"/>
    </location>
</feature>
<dbReference type="AlphaFoldDB" id="A0A8K0JB47"/>
<feature type="region of interest" description="Disordered" evidence="1">
    <location>
        <begin position="19"/>
        <end position="49"/>
    </location>
</feature>
<gene>
    <name evidence="2" type="ORF">E4U42_002314</name>
</gene>
<dbReference type="Proteomes" id="UP000811619">
    <property type="component" value="Unassembled WGS sequence"/>
</dbReference>
<name>A0A8K0JB47_9HYPO</name>
<protein>
    <submittedName>
        <fullName evidence="2">Uncharacterized protein</fullName>
    </submittedName>
</protein>
<comment type="caution">
    <text evidence="2">The sequence shown here is derived from an EMBL/GenBank/DDBJ whole genome shotgun (WGS) entry which is preliminary data.</text>
</comment>
<accession>A0A8K0JB47</accession>
<evidence type="ECO:0000256" key="1">
    <source>
        <dbReference type="SAM" id="MobiDB-lite"/>
    </source>
</evidence>
<dbReference type="EMBL" id="SRPY01000186">
    <property type="protein sequence ID" value="KAG5927371.1"/>
    <property type="molecule type" value="Genomic_DNA"/>
</dbReference>
<keyword evidence="3" id="KW-1185">Reference proteome</keyword>
<feature type="compositionally biased region" description="Low complexity" evidence="1">
    <location>
        <begin position="19"/>
        <end position="30"/>
    </location>
</feature>
<reference evidence="2" key="1">
    <citation type="journal article" date="2020" name="bioRxiv">
        <title>Whole genome comparisons of ergot fungi reveals the divergence and evolution of species within the genus Claviceps are the result of varying mechanisms driving genome evolution and host range expansion.</title>
        <authorList>
            <person name="Wyka S.A."/>
            <person name="Mondo S.J."/>
            <person name="Liu M."/>
            <person name="Dettman J."/>
            <person name="Nalam V."/>
            <person name="Broders K.D."/>
        </authorList>
    </citation>
    <scope>NUCLEOTIDE SEQUENCE</scope>
    <source>
        <strain evidence="2">CCC 489</strain>
    </source>
</reference>
<evidence type="ECO:0000313" key="2">
    <source>
        <dbReference type="EMBL" id="KAG5927371.1"/>
    </source>
</evidence>
<sequence>MAISIGSLASPYVSALTHSSSHTNLSSRSTPRPPNKKHLHHTRQGPTTQLTATDRSTNIMQLLASTALAVALLAGQGLAAEIPTTSFRPANSADLARPVAEVCVKQGHAFVCPKTDSYLVFEGLGNLLATYASLGAGSTFLLRCGGDQEGSVQDWIGHASAQNNFQTNLPVDCLANGSLSILKD</sequence>
<proteinExistence type="predicted"/>
<evidence type="ECO:0000313" key="3">
    <source>
        <dbReference type="Proteomes" id="UP000811619"/>
    </source>
</evidence>
<organism evidence="2 3">
    <name type="scientific">Claviceps africana</name>
    <dbReference type="NCBI Taxonomy" id="83212"/>
    <lineage>
        <taxon>Eukaryota</taxon>
        <taxon>Fungi</taxon>
        <taxon>Dikarya</taxon>
        <taxon>Ascomycota</taxon>
        <taxon>Pezizomycotina</taxon>
        <taxon>Sordariomycetes</taxon>
        <taxon>Hypocreomycetidae</taxon>
        <taxon>Hypocreales</taxon>
        <taxon>Clavicipitaceae</taxon>
        <taxon>Claviceps</taxon>
    </lineage>
</organism>